<organism evidence="2 3">
    <name type="scientific">Periconia macrospinosa</name>
    <dbReference type="NCBI Taxonomy" id="97972"/>
    <lineage>
        <taxon>Eukaryota</taxon>
        <taxon>Fungi</taxon>
        <taxon>Dikarya</taxon>
        <taxon>Ascomycota</taxon>
        <taxon>Pezizomycotina</taxon>
        <taxon>Dothideomycetes</taxon>
        <taxon>Pleosporomycetidae</taxon>
        <taxon>Pleosporales</taxon>
        <taxon>Massarineae</taxon>
        <taxon>Periconiaceae</taxon>
        <taxon>Periconia</taxon>
    </lineage>
</organism>
<name>A0A2V1ECB8_9PLEO</name>
<keyword evidence="3" id="KW-1185">Reference proteome</keyword>
<evidence type="ECO:0000313" key="3">
    <source>
        <dbReference type="Proteomes" id="UP000244855"/>
    </source>
</evidence>
<dbReference type="Proteomes" id="UP000244855">
    <property type="component" value="Unassembled WGS sequence"/>
</dbReference>
<proteinExistence type="predicted"/>
<gene>
    <name evidence="2" type="ORF">DM02DRAFT_287044</name>
</gene>
<evidence type="ECO:0000256" key="1">
    <source>
        <dbReference type="SAM" id="MobiDB-lite"/>
    </source>
</evidence>
<feature type="region of interest" description="Disordered" evidence="1">
    <location>
        <begin position="74"/>
        <end position="167"/>
    </location>
</feature>
<accession>A0A2V1ECB8</accession>
<sequence length="167" mass="18217">MELCLPGYCTNQNHVAVGDAEGMQYDVEDHDDQAGHHGHCLSNLEGGSHRVPGCISSPSPPSCPHLLTPIELAAARMRKSAMASDPQWSQNRRQRQERGRSSGRSSGQRGQRGQVARQAPEARAAARGAGARGSRNRSRQLKMPVWSSGERKSGHHSMQVSKLIYDN</sequence>
<evidence type="ECO:0000313" key="2">
    <source>
        <dbReference type="EMBL" id="PVI07689.1"/>
    </source>
</evidence>
<dbReference type="EMBL" id="KZ805303">
    <property type="protein sequence ID" value="PVI07689.1"/>
    <property type="molecule type" value="Genomic_DNA"/>
</dbReference>
<dbReference type="AlphaFoldDB" id="A0A2V1ECB8"/>
<reference evidence="2 3" key="1">
    <citation type="journal article" date="2018" name="Sci. Rep.">
        <title>Comparative genomics provides insights into the lifestyle and reveals functional heterogeneity of dark septate endophytic fungi.</title>
        <authorList>
            <person name="Knapp D.G."/>
            <person name="Nemeth J.B."/>
            <person name="Barry K."/>
            <person name="Hainaut M."/>
            <person name="Henrissat B."/>
            <person name="Johnson J."/>
            <person name="Kuo A."/>
            <person name="Lim J.H.P."/>
            <person name="Lipzen A."/>
            <person name="Nolan M."/>
            <person name="Ohm R.A."/>
            <person name="Tamas L."/>
            <person name="Grigoriev I.V."/>
            <person name="Spatafora J.W."/>
            <person name="Nagy L.G."/>
            <person name="Kovacs G.M."/>
        </authorList>
    </citation>
    <scope>NUCLEOTIDE SEQUENCE [LARGE SCALE GENOMIC DNA]</scope>
    <source>
        <strain evidence="2 3">DSE2036</strain>
    </source>
</reference>
<feature type="compositionally biased region" description="Low complexity" evidence="1">
    <location>
        <begin position="102"/>
        <end position="133"/>
    </location>
</feature>
<protein>
    <submittedName>
        <fullName evidence="2">Uncharacterized protein</fullName>
    </submittedName>
</protein>